<dbReference type="EMBL" id="SOEC01000031">
    <property type="protein sequence ID" value="TDX22134.1"/>
    <property type="molecule type" value="Genomic_DNA"/>
</dbReference>
<organism evidence="5 6">
    <name type="scientific">Modicisalibacter xianhensis</name>
    <dbReference type="NCBI Taxonomy" id="442341"/>
    <lineage>
        <taxon>Bacteria</taxon>
        <taxon>Pseudomonadati</taxon>
        <taxon>Pseudomonadota</taxon>
        <taxon>Gammaproteobacteria</taxon>
        <taxon>Oceanospirillales</taxon>
        <taxon>Halomonadaceae</taxon>
        <taxon>Modicisalibacter</taxon>
    </lineage>
</organism>
<dbReference type="Proteomes" id="UP000294489">
    <property type="component" value="Unassembled WGS sequence"/>
</dbReference>
<dbReference type="PANTHER" id="PTHR44196:SF1">
    <property type="entry name" value="DEHYDROGENASE_REDUCTASE SDR FAMILY MEMBER 7B"/>
    <property type="match status" value="1"/>
</dbReference>
<evidence type="ECO:0000256" key="3">
    <source>
        <dbReference type="RuleBase" id="RU000363"/>
    </source>
</evidence>
<dbReference type="InterPro" id="IPR036291">
    <property type="entry name" value="NAD(P)-bd_dom_sf"/>
</dbReference>
<dbReference type="PANTHER" id="PTHR44196">
    <property type="entry name" value="DEHYDROGENASE/REDUCTASE SDR FAMILY MEMBER 7B"/>
    <property type="match status" value="1"/>
</dbReference>
<dbReference type="CDD" id="cd05233">
    <property type="entry name" value="SDR_c"/>
    <property type="match status" value="1"/>
</dbReference>
<evidence type="ECO:0000256" key="1">
    <source>
        <dbReference type="ARBA" id="ARBA00006484"/>
    </source>
</evidence>
<comment type="caution">
    <text evidence="5">The sequence shown here is derived from an EMBL/GenBank/DDBJ whole genome shotgun (WGS) entry which is preliminary data.</text>
</comment>
<keyword evidence="2" id="KW-0560">Oxidoreductase</keyword>
<gene>
    <name evidence="5" type="ORF">DFO67_13117</name>
</gene>
<sequence length="265" mass="28130">MKLSAASVLITGAGSGIGQETAIAFARRGARITLSGRKEQPLRESSEKIEAAGGEAQVVVGDVRDASAQQRLVQAAVERFGGLDILVNNAGVVRAGHLEQESDEELIAQIETNLTAPIRLTREALPALRQSEAAAIVNVSSGFGLLGMAFYSTYAATKAGIARFGESLRRELYGEGIHVMTIYPGATETPMMDTAGLGPEQGISYEYPREVAEALVTGIENDEIEVVRGDPALIKANQENPAVVDEQMSSMKASLEQAAAKHRHL</sequence>
<evidence type="ECO:0000259" key="4">
    <source>
        <dbReference type="SMART" id="SM00822"/>
    </source>
</evidence>
<dbReference type="PRINTS" id="PR00080">
    <property type="entry name" value="SDRFAMILY"/>
</dbReference>
<accession>A0A4R8F935</accession>
<reference evidence="5 6" key="1">
    <citation type="submission" date="2019-03" db="EMBL/GenBank/DDBJ databases">
        <title>Freshwater and sediment microbial communities from various areas in North America, analyzing microbe dynamics in response to fracking.</title>
        <authorList>
            <person name="Lamendella R."/>
        </authorList>
    </citation>
    <scope>NUCLEOTIDE SEQUENCE [LARGE SCALE GENOMIC DNA]</scope>
    <source>
        <strain evidence="5 6">6_TX</strain>
    </source>
</reference>
<evidence type="ECO:0000313" key="6">
    <source>
        <dbReference type="Proteomes" id="UP000294489"/>
    </source>
</evidence>
<dbReference type="Gene3D" id="3.40.50.720">
    <property type="entry name" value="NAD(P)-binding Rossmann-like Domain"/>
    <property type="match status" value="1"/>
</dbReference>
<dbReference type="InterPro" id="IPR002347">
    <property type="entry name" value="SDR_fam"/>
</dbReference>
<evidence type="ECO:0000313" key="5">
    <source>
        <dbReference type="EMBL" id="TDX22134.1"/>
    </source>
</evidence>
<name>A0A4R8F935_9GAMM</name>
<proteinExistence type="inferred from homology"/>
<evidence type="ECO:0000256" key="2">
    <source>
        <dbReference type="ARBA" id="ARBA00023002"/>
    </source>
</evidence>
<dbReference type="GO" id="GO:0016020">
    <property type="term" value="C:membrane"/>
    <property type="evidence" value="ECO:0007669"/>
    <property type="project" value="TreeGrafter"/>
</dbReference>
<dbReference type="SMART" id="SM00822">
    <property type="entry name" value="PKS_KR"/>
    <property type="match status" value="1"/>
</dbReference>
<dbReference type="RefSeq" id="WP_134021266.1">
    <property type="nucleotide sequence ID" value="NZ_SOEC01000031.1"/>
</dbReference>
<feature type="domain" description="Ketoreductase" evidence="4">
    <location>
        <begin position="6"/>
        <end position="189"/>
    </location>
</feature>
<dbReference type="GO" id="GO:0016491">
    <property type="term" value="F:oxidoreductase activity"/>
    <property type="evidence" value="ECO:0007669"/>
    <property type="project" value="UniProtKB-KW"/>
</dbReference>
<dbReference type="InterPro" id="IPR057326">
    <property type="entry name" value="KR_dom"/>
</dbReference>
<protein>
    <submittedName>
        <fullName evidence="5">Short-subunit dehydrogenase</fullName>
    </submittedName>
</protein>
<dbReference type="AlphaFoldDB" id="A0A4R8F935"/>
<dbReference type="PRINTS" id="PR00081">
    <property type="entry name" value="GDHRDH"/>
</dbReference>
<comment type="similarity">
    <text evidence="1 3">Belongs to the short-chain dehydrogenases/reductases (SDR) family.</text>
</comment>
<dbReference type="SUPFAM" id="SSF51735">
    <property type="entry name" value="NAD(P)-binding Rossmann-fold domains"/>
    <property type="match status" value="1"/>
</dbReference>
<dbReference type="PROSITE" id="PS00061">
    <property type="entry name" value="ADH_SHORT"/>
    <property type="match status" value="1"/>
</dbReference>
<dbReference type="Pfam" id="PF00106">
    <property type="entry name" value="adh_short"/>
    <property type="match status" value="1"/>
</dbReference>
<dbReference type="OrthoDB" id="9775296at2"/>
<dbReference type="InterPro" id="IPR020904">
    <property type="entry name" value="Sc_DH/Rdtase_CS"/>
</dbReference>